<evidence type="ECO:0000256" key="4">
    <source>
        <dbReference type="ARBA" id="ARBA00022801"/>
    </source>
</evidence>
<keyword evidence="2 6" id="KW-0645">Protease</keyword>
<keyword evidence="5 6" id="KW-0482">Metalloprotease</keyword>
<evidence type="ECO:0000256" key="1">
    <source>
        <dbReference type="ARBA" id="ARBA00009915"/>
    </source>
</evidence>
<gene>
    <name evidence="8" type="ORF">MELIAE_LOCUS1463</name>
</gene>
<dbReference type="EMBL" id="OV121132">
    <property type="protein sequence ID" value="CAH0547477.1"/>
    <property type="molecule type" value="Genomic_DNA"/>
</dbReference>
<organism evidence="8 9">
    <name type="scientific">Brassicogethes aeneus</name>
    <name type="common">Rape pollen beetle</name>
    <name type="synonym">Meligethes aeneus</name>
    <dbReference type="NCBI Taxonomy" id="1431903"/>
    <lineage>
        <taxon>Eukaryota</taxon>
        <taxon>Metazoa</taxon>
        <taxon>Ecdysozoa</taxon>
        <taxon>Arthropoda</taxon>
        <taxon>Hexapoda</taxon>
        <taxon>Insecta</taxon>
        <taxon>Pterygota</taxon>
        <taxon>Neoptera</taxon>
        <taxon>Endopterygota</taxon>
        <taxon>Coleoptera</taxon>
        <taxon>Polyphaga</taxon>
        <taxon>Cucujiformia</taxon>
        <taxon>Nitidulidae</taxon>
        <taxon>Meligethinae</taxon>
        <taxon>Brassicogethes</taxon>
    </lineage>
</organism>
<dbReference type="PANTHER" id="PTHR21711">
    <property type="entry name" value="MITOCHONDRIAL INNER MEMBRANE PROTEASE"/>
    <property type="match status" value="1"/>
</dbReference>
<keyword evidence="4 6" id="KW-0378">Hydrolase</keyword>
<dbReference type="GO" id="GO:0034982">
    <property type="term" value="P:mitochondrial protein processing"/>
    <property type="evidence" value="ECO:0007669"/>
    <property type="project" value="TreeGrafter"/>
</dbReference>
<dbReference type="InterPro" id="IPR019165">
    <property type="entry name" value="Peptidase_M76_ATP23"/>
</dbReference>
<proteinExistence type="inferred from homology"/>
<evidence type="ECO:0000256" key="7">
    <source>
        <dbReference type="SAM" id="MobiDB-lite"/>
    </source>
</evidence>
<dbReference type="Proteomes" id="UP001154078">
    <property type="component" value="Chromosome 1"/>
</dbReference>
<dbReference type="Pfam" id="PF09768">
    <property type="entry name" value="Peptidase_M76"/>
    <property type="match status" value="1"/>
</dbReference>
<evidence type="ECO:0000313" key="8">
    <source>
        <dbReference type="EMBL" id="CAH0547477.1"/>
    </source>
</evidence>
<dbReference type="GO" id="GO:0005739">
    <property type="term" value="C:mitochondrion"/>
    <property type="evidence" value="ECO:0007669"/>
    <property type="project" value="GOC"/>
</dbReference>
<name>A0A9P0FC30_BRAAE</name>
<evidence type="ECO:0000256" key="3">
    <source>
        <dbReference type="ARBA" id="ARBA00022723"/>
    </source>
</evidence>
<comment type="similarity">
    <text evidence="1 6">Belongs to the peptidase M76 family.</text>
</comment>
<evidence type="ECO:0000313" key="9">
    <source>
        <dbReference type="Proteomes" id="UP001154078"/>
    </source>
</evidence>
<feature type="compositionally biased region" description="Basic and acidic residues" evidence="7">
    <location>
        <begin position="9"/>
        <end position="21"/>
    </location>
</feature>
<protein>
    <recommendedName>
        <fullName evidence="6">Mitochondrial inner membrane protease ATP23</fullName>
        <ecNumber evidence="6">3.4.24.-</ecNumber>
    </recommendedName>
</protein>
<feature type="region of interest" description="Disordered" evidence="7">
    <location>
        <begin position="1"/>
        <end position="41"/>
    </location>
</feature>
<evidence type="ECO:0000256" key="6">
    <source>
        <dbReference type="RuleBase" id="RU364057"/>
    </source>
</evidence>
<dbReference type="GO" id="GO:0046872">
    <property type="term" value="F:metal ion binding"/>
    <property type="evidence" value="ECO:0007669"/>
    <property type="project" value="UniProtKB-KW"/>
</dbReference>
<keyword evidence="3 6" id="KW-0479">Metal-binding</keyword>
<reference evidence="8" key="1">
    <citation type="submission" date="2021-12" db="EMBL/GenBank/DDBJ databases">
        <authorList>
            <person name="King R."/>
        </authorList>
    </citation>
    <scope>NUCLEOTIDE SEQUENCE</scope>
</reference>
<dbReference type="OrthoDB" id="285308at2759"/>
<evidence type="ECO:0000256" key="5">
    <source>
        <dbReference type="ARBA" id="ARBA00023049"/>
    </source>
</evidence>
<dbReference type="GO" id="GO:0004222">
    <property type="term" value="F:metalloendopeptidase activity"/>
    <property type="evidence" value="ECO:0007669"/>
    <property type="project" value="InterPro"/>
</dbReference>
<evidence type="ECO:0000256" key="2">
    <source>
        <dbReference type="ARBA" id="ARBA00022670"/>
    </source>
</evidence>
<accession>A0A9P0FC30</accession>
<dbReference type="EC" id="3.4.24.-" evidence="6"/>
<dbReference type="GO" id="GO:0033615">
    <property type="term" value="P:mitochondrial proton-transporting ATP synthase complex assembly"/>
    <property type="evidence" value="ECO:0007669"/>
    <property type="project" value="TreeGrafter"/>
</dbReference>
<dbReference type="AlphaFoldDB" id="A0A9P0FC30"/>
<keyword evidence="9" id="KW-1185">Reference proteome</keyword>
<dbReference type="PANTHER" id="PTHR21711:SF0">
    <property type="entry name" value="MITOCHONDRIAL INNER MEMBRANE PROTEASE ATP23 HOMOLOG"/>
    <property type="match status" value="1"/>
</dbReference>
<sequence length="263" mass="29902">MTFIDFPDENERKEKAEKPETPKPQQPSPNESQWGYDLYPDRSRPVKSELTLSSFLKGQGKENLDKIKCERNVYKCVKKSPLVKLMLGALKGSGCEIDIRRHIACEECSPNVSGGYDPILNQVVICHNTATSEGVVQGVLTHELIHMFDYCRNKLNFKNIDHLACTEIRAANLAHCSFLSAWTNGDASPFKIKQAHQDCVKSKALSSVMAVRNVTKLEAIDAIERVFPKCYPDLEPIGRRLRRNSDDMYKAYEEAFYYGYDNK</sequence>